<gene>
    <name evidence="9" type="ORF">BG011_001178</name>
</gene>
<dbReference type="PROSITE" id="PS50850">
    <property type="entry name" value="MFS"/>
    <property type="match status" value="1"/>
</dbReference>
<feature type="compositionally biased region" description="Basic and acidic residues" evidence="6">
    <location>
        <begin position="527"/>
        <end position="543"/>
    </location>
</feature>
<feature type="transmembrane region" description="Helical" evidence="7">
    <location>
        <begin position="44"/>
        <end position="68"/>
    </location>
</feature>
<feature type="transmembrane region" description="Helical" evidence="7">
    <location>
        <begin position="200"/>
        <end position="220"/>
    </location>
</feature>
<feature type="compositionally biased region" description="Basic and acidic residues" evidence="6">
    <location>
        <begin position="551"/>
        <end position="565"/>
    </location>
</feature>
<dbReference type="SUPFAM" id="SSF103473">
    <property type="entry name" value="MFS general substrate transporter"/>
    <property type="match status" value="1"/>
</dbReference>
<accession>A0A9P6PKF0</accession>
<feature type="region of interest" description="Disordered" evidence="6">
    <location>
        <begin position="1"/>
        <end position="27"/>
    </location>
</feature>
<dbReference type="PANTHER" id="PTHR42718">
    <property type="entry name" value="MAJOR FACILITATOR SUPERFAMILY MULTIDRUG TRANSPORTER MFSC"/>
    <property type="match status" value="1"/>
</dbReference>
<keyword evidence="4 7" id="KW-1133">Transmembrane helix</keyword>
<sequence>MTQSQESSPSAQANNNIVNSTPEPDSLPAELSGLEKIRHRLKPLLLYAVSTAQFLDIVNGASVAVALIPIADDLDFKVSQVLWIINAYTIAFAGLLLVSGRLGDLFGHRFLFLGGLTWFSTLSLIVSFSTTPLMFIIARALQGMGAAGTIPTATALIAINYPAGPERTKAFSIYAGFGGMGAVTGILLAGGLIASIGWEWIFRISSIAGFVILLVGFLSIPKPPPKSEKPKVDYLGAACTTLGVTGIVYYISTGIEEGWASPKTLPVFIISLVLIVSFVFIESKVDNPLMPLRIWKNRTFSASVATGFISFGMLQGFIYYVNMVFQEVYQWTAIQTALGFLVHALLAVVCFTVLGRVMSRLPLKPIILTGFVLRCVAALMFAFVTEHTLYWKIPFPALIIHIIGTSCSFLPVQISAIRDAENKDQGLVGAIYNTALQLGAPFSLAILNVISISTNGNTNGKVRGGPVLMKGFKNAFFAIAVIGVVAFIIIFIVFPWDKPALKSKEASAKDNDLEAGSAAGAGPAKETIVEGKAEFPEGSKFESDDASTVDSRPEDKKGTKEAFNS</sequence>
<feature type="transmembrane region" description="Helical" evidence="7">
    <location>
        <begin position="264"/>
        <end position="281"/>
    </location>
</feature>
<name>A0A9P6PKF0_9FUNG</name>
<dbReference type="GO" id="GO:0016020">
    <property type="term" value="C:membrane"/>
    <property type="evidence" value="ECO:0007669"/>
    <property type="project" value="UniProtKB-SubCell"/>
</dbReference>
<feature type="transmembrane region" description="Helical" evidence="7">
    <location>
        <begin position="397"/>
        <end position="417"/>
    </location>
</feature>
<feature type="transmembrane region" description="Helical" evidence="7">
    <location>
        <begin position="80"/>
        <end position="98"/>
    </location>
</feature>
<dbReference type="InterPro" id="IPR036259">
    <property type="entry name" value="MFS_trans_sf"/>
</dbReference>
<keyword evidence="10" id="KW-1185">Reference proteome</keyword>
<protein>
    <recommendedName>
        <fullName evidence="8">Major facilitator superfamily (MFS) profile domain-containing protein</fullName>
    </recommendedName>
</protein>
<proteinExistence type="predicted"/>
<feature type="transmembrane region" description="Helical" evidence="7">
    <location>
        <begin position="302"/>
        <end position="321"/>
    </location>
</feature>
<keyword evidence="3 7" id="KW-0812">Transmembrane</keyword>
<comment type="caution">
    <text evidence="9">The sequence shown here is derived from an EMBL/GenBank/DDBJ whole genome shotgun (WGS) entry which is preliminary data.</text>
</comment>
<dbReference type="GO" id="GO:0022857">
    <property type="term" value="F:transmembrane transporter activity"/>
    <property type="evidence" value="ECO:0007669"/>
    <property type="project" value="InterPro"/>
</dbReference>
<dbReference type="PANTHER" id="PTHR42718:SF9">
    <property type="entry name" value="MAJOR FACILITATOR SUPERFAMILY MULTIDRUG TRANSPORTER MFSC"/>
    <property type="match status" value="1"/>
</dbReference>
<feature type="transmembrane region" description="Helical" evidence="7">
    <location>
        <begin position="333"/>
        <end position="354"/>
    </location>
</feature>
<comment type="subcellular location">
    <subcellularLocation>
        <location evidence="1">Membrane</location>
        <topology evidence="1">Multi-pass membrane protein</topology>
    </subcellularLocation>
</comment>
<evidence type="ECO:0000256" key="3">
    <source>
        <dbReference type="ARBA" id="ARBA00022692"/>
    </source>
</evidence>
<feature type="compositionally biased region" description="Polar residues" evidence="6">
    <location>
        <begin position="1"/>
        <end position="23"/>
    </location>
</feature>
<feature type="transmembrane region" description="Helical" evidence="7">
    <location>
        <begin position="171"/>
        <end position="194"/>
    </location>
</feature>
<dbReference type="Proteomes" id="UP000726737">
    <property type="component" value="Unassembled WGS sequence"/>
</dbReference>
<feature type="transmembrane region" description="Helical" evidence="7">
    <location>
        <begin position="136"/>
        <end position="159"/>
    </location>
</feature>
<feature type="transmembrane region" description="Helical" evidence="7">
    <location>
        <begin position="110"/>
        <end position="130"/>
    </location>
</feature>
<evidence type="ECO:0000313" key="9">
    <source>
        <dbReference type="EMBL" id="KAG0247611.1"/>
    </source>
</evidence>
<dbReference type="OrthoDB" id="2130629at2759"/>
<evidence type="ECO:0000256" key="6">
    <source>
        <dbReference type="SAM" id="MobiDB-lite"/>
    </source>
</evidence>
<dbReference type="Gene3D" id="1.20.1250.20">
    <property type="entry name" value="MFS general substrate transporter like domains"/>
    <property type="match status" value="1"/>
</dbReference>
<organism evidence="9 10">
    <name type="scientific">Mortierella polycephala</name>
    <dbReference type="NCBI Taxonomy" id="41804"/>
    <lineage>
        <taxon>Eukaryota</taxon>
        <taxon>Fungi</taxon>
        <taxon>Fungi incertae sedis</taxon>
        <taxon>Mucoromycota</taxon>
        <taxon>Mortierellomycotina</taxon>
        <taxon>Mortierellomycetes</taxon>
        <taxon>Mortierellales</taxon>
        <taxon>Mortierellaceae</taxon>
        <taxon>Mortierella</taxon>
    </lineage>
</organism>
<dbReference type="AlphaFoldDB" id="A0A9P6PKF0"/>
<feature type="transmembrane region" description="Helical" evidence="7">
    <location>
        <begin position="429"/>
        <end position="454"/>
    </location>
</feature>
<dbReference type="Gene3D" id="1.20.1720.10">
    <property type="entry name" value="Multidrug resistance protein D"/>
    <property type="match status" value="1"/>
</dbReference>
<feature type="transmembrane region" description="Helical" evidence="7">
    <location>
        <begin position="232"/>
        <end position="252"/>
    </location>
</feature>
<feature type="transmembrane region" description="Helical" evidence="7">
    <location>
        <begin position="474"/>
        <end position="494"/>
    </location>
</feature>
<dbReference type="InterPro" id="IPR020846">
    <property type="entry name" value="MFS_dom"/>
</dbReference>
<evidence type="ECO:0000313" key="10">
    <source>
        <dbReference type="Proteomes" id="UP000726737"/>
    </source>
</evidence>
<keyword evidence="5 7" id="KW-0472">Membrane</keyword>
<dbReference type="EMBL" id="JAAAJA010001296">
    <property type="protein sequence ID" value="KAG0247611.1"/>
    <property type="molecule type" value="Genomic_DNA"/>
</dbReference>
<evidence type="ECO:0000256" key="4">
    <source>
        <dbReference type="ARBA" id="ARBA00022989"/>
    </source>
</evidence>
<reference evidence="9" key="1">
    <citation type="journal article" date="2020" name="Fungal Divers.">
        <title>Resolving the Mortierellaceae phylogeny through synthesis of multi-gene phylogenetics and phylogenomics.</title>
        <authorList>
            <person name="Vandepol N."/>
            <person name="Liber J."/>
            <person name="Desiro A."/>
            <person name="Na H."/>
            <person name="Kennedy M."/>
            <person name="Barry K."/>
            <person name="Grigoriev I.V."/>
            <person name="Miller A.N."/>
            <person name="O'Donnell K."/>
            <person name="Stajich J.E."/>
            <person name="Bonito G."/>
        </authorList>
    </citation>
    <scope>NUCLEOTIDE SEQUENCE</scope>
    <source>
        <strain evidence="9">KOD948</strain>
    </source>
</reference>
<dbReference type="Pfam" id="PF07690">
    <property type="entry name" value="MFS_1"/>
    <property type="match status" value="1"/>
</dbReference>
<evidence type="ECO:0000259" key="8">
    <source>
        <dbReference type="PROSITE" id="PS50850"/>
    </source>
</evidence>
<feature type="transmembrane region" description="Helical" evidence="7">
    <location>
        <begin position="366"/>
        <end position="385"/>
    </location>
</feature>
<feature type="domain" description="Major facilitator superfamily (MFS) profile" evidence="8">
    <location>
        <begin position="45"/>
        <end position="498"/>
    </location>
</feature>
<evidence type="ECO:0000256" key="5">
    <source>
        <dbReference type="ARBA" id="ARBA00023136"/>
    </source>
</evidence>
<dbReference type="InterPro" id="IPR011701">
    <property type="entry name" value="MFS"/>
</dbReference>
<feature type="region of interest" description="Disordered" evidence="6">
    <location>
        <begin position="507"/>
        <end position="565"/>
    </location>
</feature>
<evidence type="ECO:0000256" key="1">
    <source>
        <dbReference type="ARBA" id="ARBA00004141"/>
    </source>
</evidence>
<evidence type="ECO:0000256" key="7">
    <source>
        <dbReference type="SAM" id="Phobius"/>
    </source>
</evidence>
<evidence type="ECO:0000256" key="2">
    <source>
        <dbReference type="ARBA" id="ARBA00022448"/>
    </source>
</evidence>
<keyword evidence="2" id="KW-0813">Transport</keyword>